<organism evidence="3 4">
    <name type="scientific">Cyclostephanos tholiformis</name>
    <dbReference type="NCBI Taxonomy" id="382380"/>
    <lineage>
        <taxon>Eukaryota</taxon>
        <taxon>Sar</taxon>
        <taxon>Stramenopiles</taxon>
        <taxon>Ochrophyta</taxon>
        <taxon>Bacillariophyta</taxon>
        <taxon>Coscinodiscophyceae</taxon>
        <taxon>Thalassiosirophycidae</taxon>
        <taxon>Stephanodiscales</taxon>
        <taxon>Stephanodiscaceae</taxon>
        <taxon>Cyclostephanos</taxon>
    </lineage>
</organism>
<dbReference type="SUPFAM" id="SSF56112">
    <property type="entry name" value="Protein kinase-like (PK-like)"/>
    <property type="match status" value="1"/>
</dbReference>
<dbReference type="Pfam" id="PF00069">
    <property type="entry name" value="Pkinase"/>
    <property type="match status" value="1"/>
</dbReference>
<dbReference type="SMART" id="SM00220">
    <property type="entry name" value="S_TKc"/>
    <property type="match status" value="1"/>
</dbReference>
<dbReference type="PANTHER" id="PTHR23257:SF841">
    <property type="entry name" value="SERINE_THREONINE-PROTEIN KINASE DDB_G0290621-RELATED"/>
    <property type="match status" value="1"/>
</dbReference>
<proteinExistence type="predicted"/>
<accession>A0ABD3SGI5</accession>
<evidence type="ECO:0000313" key="4">
    <source>
        <dbReference type="Proteomes" id="UP001530377"/>
    </source>
</evidence>
<sequence>MKHWSMRRVQSQFRMNGVITTARRRANRSAAPSASANSDDFNQPCCSGQTNYRGCRLSHDAKLLDKVSIVERKGKIISRIKPTLTKLGRLRVVDVAIIVGIAAKLSSFVYSRQTCLMTTSSMIHGDFQPDSAEEMKSSSDPWPIPKWVQNWAKQKMPFRRPLFYRREVHDFTLHFSSYLDDDGVFSESRERIKFRGMFLRYDVDNKEQLNRHGYAVVDDVVYYADEYSDKTQLALTSFAFQVNLPDSAEPIDEYYPAFEYRNDNKNPSLHHITDDGLDSYYAFDDDIQRGTVGMGLHQDSQDQRNQDLDNQDQDNRNQDNQDQDNQDQYNQDQENRDDDESGYVAGENSDSSSDRNERDQNEQGVCTPPEFYRNYHPTCNEMHASLSGYHWLIGEDFYSRRWTKRTHSSPENSHLSKYLSHGYYRDAFLFRQSFVSYEGKSTEWDEAVFKTMQHMYKSDDNSSSDDEIEQLGLDWDPNDKYTFLHYKEDMRKDAMVMELLSSSPRVIDIYCHCAMSSVTEFAPTDMEEYIMPTAGYTPKSILRGPKHDDVLERPLNDHISPAEKLEIALEMAKCVAVLHGYKNGPIVHVDIKVDQFFRGRDGFIKMIDYNRAEALLYDEENEGYCKWTNGRPADVNFRAPEEAMDAPLNEKIDVFSLGNALYSLLTGKMVWENVKKKERDSRIIGGDTMHIPDYYEAVPSLSALAGVIRACWTYSSEYRPSIFEVVNSLEEAVESQRRRGEQV</sequence>
<keyword evidence="4" id="KW-1185">Reference proteome</keyword>
<evidence type="ECO:0000259" key="2">
    <source>
        <dbReference type="PROSITE" id="PS50011"/>
    </source>
</evidence>
<feature type="compositionally biased region" description="Basic and acidic residues" evidence="1">
    <location>
        <begin position="299"/>
        <end position="319"/>
    </location>
</feature>
<dbReference type="InterPro" id="IPR011009">
    <property type="entry name" value="Kinase-like_dom_sf"/>
</dbReference>
<protein>
    <recommendedName>
        <fullName evidence="2">Protein kinase domain-containing protein</fullName>
    </recommendedName>
</protein>
<dbReference type="PANTHER" id="PTHR23257">
    <property type="entry name" value="SERINE-THREONINE PROTEIN KINASE"/>
    <property type="match status" value="1"/>
</dbReference>
<name>A0ABD3SGI5_9STRA</name>
<dbReference type="Gene3D" id="1.10.510.10">
    <property type="entry name" value="Transferase(Phosphotransferase) domain 1"/>
    <property type="match status" value="1"/>
</dbReference>
<dbReference type="Proteomes" id="UP001530377">
    <property type="component" value="Unassembled WGS sequence"/>
</dbReference>
<feature type="domain" description="Protein kinase" evidence="2">
    <location>
        <begin position="413"/>
        <end position="733"/>
    </location>
</feature>
<dbReference type="EMBL" id="JALLPB020000031">
    <property type="protein sequence ID" value="KAL3823684.1"/>
    <property type="molecule type" value="Genomic_DNA"/>
</dbReference>
<gene>
    <name evidence="3" type="ORF">ACHAXA_007255</name>
</gene>
<dbReference type="AlphaFoldDB" id="A0ABD3SGI5"/>
<dbReference type="InterPro" id="IPR050167">
    <property type="entry name" value="Ser_Thr_protein_kinase"/>
</dbReference>
<comment type="caution">
    <text evidence="3">The sequence shown here is derived from an EMBL/GenBank/DDBJ whole genome shotgun (WGS) entry which is preliminary data.</text>
</comment>
<evidence type="ECO:0000256" key="1">
    <source>
        <dbReference type="SAM" id="MobiDB-lite"/>
    </source>
</evidence>
<dbReference type="PROSITE" id="PS50011">
    <property type="entry name" value="PROTEIN_KINASE_DOM"/>
    <property type="match status" value="1"/>
</dbReference>
<dbReference type="InterPro" id="IPR000719">
    <property type="entry name" value="Prot_kinase_dom"/>
</dbReference>
<feature type="region of interest" description="Disordered" evidence="1">
    <location>
        <begin position="292"/>
        <end position="369"/>
    </location>
</feature>
<evidence type="ECO:0000313" key="3">
    <source>
        <dbReference type="EMBL" id="KAL3823684.1"/>
    </source>
</evidence>
<reference evidence="3 4" key="1">
    <citation type="submission" date="2024-10" db="EMBL/GenBank/DDBJ databases">
        <title>Updated reference genomes for cyclostephanoid diatoms.</title>
        <authorList>
            <person name="Roberts W.R."/>
            <person name="Alverson A.J."/>
        </authorList>
    </citation>
    <scope>NUCLEOTIDE SEQUENCE [LARGE SCALE GENOMIC DNA]</scope>
    <source>
        <strain evidence="3 4">AJA228-03</strain>
    </source>
</reference>
<feature type="compositionally biased region" description="Basic and acidic residues" evidence="1">
    <location>
        <begin position="352"/>
        <end position="361"/>
    </location>
</feature>